<dbReference type="InterPro" id="IPR032523">
    <property type="entry name" value="CcmF_C"/>
</dbReference>
<keyword evidence="5 10" id="KW-0812">Transmembrane</keyword>
<gene>
    <name evidence="13" type="ORF">GCM10023262_04810</name>
</gene>
<reference evidence="14" key="1">
    <citation type="journal article" date="2019" name="Int. J. Syst. Evol. Microbiol.">
        <title>The Global Catalogue of Microorganisms (GCM) 10K type strain sequencing project: providing services to taxonomists for standard genome sequencing and annotation.</title>
        <authorList>
            <consortium name="The Broad Institute Genomics Platform"/>
            <consortium name="The Broad Institute Genome Sequencing Center for Infectious Disease"/>
            <person name="Wu L."/>
            <person name="Ma J."/>
        </authorList>
    </citation>
    <scope>NUCLEOTIDE SEQUENCE [LARGE SCALE GENOMIC DNA]</scope>
    <source>
        <strain evidence="14">JCM 17714</strain>
    </source>
</reference>
<dbReference type="PRINTS" id="PR01410">
    <property type="entry name" value="CCBIOGENESIS"/>
</dbReference>
<dbReference type="PANTHER" id="PTHR43653">
    <property type="entry name" value="CYTOCHROME C ASSEMBLY PROTEIN-RELATED"/>
    <property type="match status" value="1"/>
</dbReference>
<feature type="transmembrane region" description="Helical" evidence="10">
    <location>
        <begin position="6"/>
        <end position="30"/>
    </location>
</feature>
<comment type="similarity">
    <text evidence="2">Belongs to the CcmF/CycK/Ccl1/NrfE/CcsA family.</text>
</comment>
<comment type="function">
    <text evidence="9">Required for the biogenesis of c-type cytochromes. Possible subunit of a heme lyase.</text>
</comment>
<dbReference type="RefSeq" id="WP_345118515.1">
    <property type="nucleotide sequence ID" value="NZ_BAABJA010000002.1"/>
</dbReference>
<feature type="transmembrane region" description="Helical" evidence="10">
    <location>
        <begin position="352"/>
        <end position="371"/>
    </location>
</feature>
<keyword evidence="3" id="KW-1003">Cell membrane</keyword>
<feature type="transmembrane region" description="Helical" evidence="10">
    <location>
        <begin position="383"/>
        <end position="405"/>
    </location>
</feature>
<feature type="transmembrane region" description="Helical" evidence="10">
    <location>
        <begin position="313"/>
        <end position="331"/>
    </location>
</feature>
<dbReference type="InterPro" id="IPR003568">
    <property type="entry name" value="Cyt_c_biogenesis_CcmF"/>
</dbReference>
<proteinExistence type="inferred from homology"/>
<evidence type="ECO:0000259" key="11">
    <source>
        <dbReference type="Pfam" id="PF01578"/>
    </source>
</evidence>
<evidence type="ECO:0000256" key="3">
    <source>
        <dbReference type="ARBA" id="ARBA00022475"/>
    </source>
</evidence>
<dbReference type="InterPro" id="IPR003567">
    <property type="entry name" value="Cyt_c_biogenesis"/>
</dbReference>
<dbReference type="InterPro" id="IPR002541">
    <property type="entry name" value="Cyt_c_assembly"/>
</dbReference>
<feature type="transmembrane region" description="Helical" evidence="10">
    <location>
        <begin position="42"/>
        <end position="63"/>
    </location>
</feature>
<dbReference type="Pfam" id="PF01578">
    <property type="entry name" value="Cytochrom_C_asm"/>
    <property type="match status" value="1"/>
</dbReference>
<evidence type="ECO:0000256" key="4">
    <source>
        <dbReference type="ARBA" id="ARBA00022519"/>
    </source>
</evidence>
<name>A0ABP8VE11_9HYPH</name>
<evidence type="ECO:0000313" key="14">
    <source>
        <dbReference type="Proteomes" id="UP001501699"/>
    </source>
</evidence>
<feature type="transmembrane region" description="Helical" evidence="10">
    <location>
        <begin position="489"/>
        <end position="516"/>
    </location>
</feature>
<feature type="domain" description="Cytochrome c assembly protein" evidence="11">
    <location>
        <begin position="89"/>
        <end position="296"/>
    </location>
</feature>
<keyword evidence="7 10" id="KW-1133">Transmembrane helix</keyword>
<dbReference type="PANTHER" id="PTHR43653:SF1">
    <property type="entry name" value="CYTOCHROME C-TYPE BIOGENESIS PROTEIN CCMF"/>
    <property type="match status" value="1"/>
</dbReference>
<keyword evidence="4" id="KW-0997">Cell inner membrane</keyword>
<evidence type="ECO:0000256" key="5">
    <source>
        <dbReference type="ARBA" id="ARBA00022692"/>
    </source>
</evidence>
<feature type="transmembrane region" description="Helical" evidence="10">
    <location>
        <begin position="209"/>
        <end position="229"/>
    </location>
</feature>
<evidence type="ECO:0000256" key="2">
    <source>
        <dbReference type="ARBA" id="ARBA00009186"/>
    </source>
</evidence>
<comment type="subcellular location">
    <subcellularLocation>
        <location evidence="1">Cell inner membrane</location>
        <topology evidence="1">Multi-pass membrane protein</topology>
    </subcellularLocation>
</comment>
<keyword evidence="14" id="KW-1185">Reference proteome</keyword>
<evidence type="ECO:0000256" key="8">
    <source>
        <dbReference type="ARBA" id="ARBA00023136"/>
    </source>
</evidence>
<feature type="transmembrane region" description="Helical" evidence="10">
    <location>
        <begin position="425"/>
        <end position="442"/>
    </location>
</feature>
<evidence type="ECO:0000313" key="13">
    <source>
        <dbReference type="EMBL" id="GAA4660111.1"/>
    </source>
</evidence>
<feature type="transmembrane region" description="Helical" evidence="10">
    <location>
        <begin position="249"/>
        <end position="266"/>
    </location>
</feature>
<dbReference type="PRINTS" id="PR01411">
    <property type="entry name" value="CCMFBIOGNSIS"/>
</dbReference>
<feature type="transmembrane region" description="Helical" evidence="10">
    <location>
        <begin position="96"/>
        <end position="114"/>
    </location>
</feature>
<dbReference type="GO" id="GO:0016829">
    <property type="term" value="F:lyase activity"/>
    <property type="evidence" value="ECO:0007669"/>
    <property type="project" value="UniProtKB-KW"/>
</dbReference>
<organism evidence="13 14">
    <name type="scientific">Bartonella pachyuromydis</name>
    <dbReference type="NCBI Taxonomy" id="931097"/>
    <lineage>
        <taxon>Bacteria</taxon>
        <taxon>Pseudomonadati</taxon>
        <taxon>Pseudomonadota</taxon>
        <taxon>Alphaproteobacteria</taxon>
        <taxon>Hyphomicrobiales</taxon>
        <taxon>Bartonellaceae</taxon>
        <taxon>Bartonella</taxon>
    </lineage>
</organism>
<keyword evidence="6" id="KW-0201">Cytochrome c-type biogenesis</keyword>
<evidence type="ECO:0000256" key="10">
    <source>
        <dbReference type="SAM" id="Phobius"/>
    </source>
</evidence>
<dbReference type="Proteomes" id="UP001501699">
    <property type="component" value="Unassembled WGS sequence"/>
</dbReference>
<evidence type="ECO:0000256" key="6">
    <source>
        <dbReference type="ARBA" id="ARBA00022748"/>
    </source>
</evidence>
<evidence type="ECO:0000256" key="1">
    <source>
        <dbReference type="ARBA" id="ARBA00004429"/>
    </source>
</evidence>
<feature type="transmembrane region" description="Helical" evidence="10">
    <location>
        <begin position="273"/>
        <end position="293"/>
    </location>
</feature>
<feature type="transmembrane region" description="Helical" evidence="10">
    <location>
        <begin position="617"/>
        <end position="642"/>
    </location>
</feature>
<feature type="transmembrane region" description="Helical" evidence="10">
    <location>
        <begin position="448"/>
        <end position="469"/>
    </location>
</feature>
<protein>
    <submittedName>
        <fullName evidence="13">Heme lyase CcmF/NrfE family subunit</fullName>
    </submittedName>
</protein>
<evidence type="ECO:0000256" key="7">
    <source>
        <dbReference type="ARBA" id="ARBA00022989"/>
    </source>
</evidence>
<feature type="transmembrane region" description="Helical" evidence="10">
    <location>
        <begin position="177"/>
        <end position="197"/>
    </location>
</feature>
<sequence length="663" mass="74763">MLVELGHIFLSAAFAVSLLGAFLPALGFLWRERSLIQASIPLTYITFTLLFLSFLIIVHAYIISDFSVLNVVENSHSEKPMLYKITGVWGNHEGSMLLWVLSLSFFSTLMALFSQHLPEHFKALILICQSWIASAFLLFILFMSNPFLRVNPPALQGEDLNPLLQDIALAIHPPLLYLGYVGFSLCFSFAVAALIIGHVDRLWAHWLRPWLLLSWCFLTLGIMVGSYWAYYELGWGGYWFWDPVENVSFMPWLSGTALLHSALVLAKRETLKSWTLFLAIVTFSLSLMGTFLVRSGLLTSIHSFAVDPARGQAILILLFFFTGGALLLFALRIPVLTKGNFFQPISREGFIVLNNLLLTTITATVLIGTLYPYCIEALTGQKISVGAAFFNLTCGPLMVFLLLLVPFGTMMTWKRGDFLAVLERLWFVFALVCITCFITFYTASLQDIFAILGIGLSVFVFLGSLVDLWEKSGHHKIAFRVRVRRFIGLPWSVFGAAVAHMGLGVTLFGIVCVSTFGQEHILTIQIGDMVTIAGKTLHLDEVVCNGVGPNYSAREFHFTIYENNNTVRNVTASKRFYSSQNTSTTEVGIQNYGLSQLYIVPRRIDDRGIVVHIWWKPYVICVWLGALMMAMGGFLSFLGYWFRMRMHNRKLTFNVLKRHLDEK</sequence>
<evidence type="ECO:0000259" key="12">
    <source>
        <dbReference type="Pfam" id="PF16327"/>
    </source>
</evidence>
<dbReference type="EMBL" id="BAABJA010000002">
    <property type="protein sequence ID" value="GAA4660111.1"/>
    <property type="molecule type" value="Genomic_DNA"/>
</dbReference>
<accession>A0ABP8VE11</accession>
<keyword evidence="8 10" id="KW-0472">Membrane</keyword>
<feature type="domain" description="Cytochrome c-type biogenesis protein CcmF C-terminal" evidence="12">
    <location>
        <begin position="315"/>
        <end position="637"/>
    </location>
</feature>
<evidence type="ECO:0000256" key="9">
    <source>
        <dbReference type="ARBA" id="ARBA00037230"/>
    </source>
</evidence>
<dbReference type="NCBIfam" id="NF007691">
    <property type="entry name" value="PRK10369.1"/>
    <property type="match status" value="1"/>
</dbReference>
<dbReference type="Pfam" id="PF16327">
    <property type="entry name" value="CcmF_C"/>
    <property type="match status" value="1"/>
</dbReference>
<keyword evidence="13" id="KW-0456">Lyase</keyword>
<feature type="transmembrane region" description="Helical" evidence="10">
    <location>
        <begin position="121"/>
        <end position="143"/>
    </location>
</feature>
<comment type="caution">
    <text evidence="13">The sequence shown here is derived from an EMBL/GenBank/DDBJ whole genome shotgun (WGS) entry which is preliminary data.</text>
</comment>